<feature type="transmembrane region" description="Helical" evidence="1">
    <location>
        <begin position="21"/>
        <end position="39"/>
    </location>
</feature>
<accession>A0A9P5TSW5</accession>
<feature type="transmembrane region" description="Helical" evidence="1">
    <location>
        <begin position="137"/>
        <end position="159"/>
    </location>
</feature>
<dbReference type="OrthoDB" id="3265004at2759"/>
<feature type="transmembrane region" description="Helical" evidence="1">
    <location>
        <begin position="218"/>
        <end position="239"/>
    </location>
</feature>
<dbReference type="Proteomes" id="UP000724874">
    <property type="component" value="Unassembled WGS sequence"/>
</dbReference>
<evidence type="ECO:0000313" key="2">
    <source>
        <dbReference type="EMBL" id="KAF8911427.1"/>
    </source>
</evidence>
<feature type="transmembrane region" description="Helical" evidence="1">
    <location>
        <begin position="180"/>
        <end position="206"/>
    </location>
</feature>
<protein>
    <submittedName>
        <fullName evidence="2">Uncharacterized protein</fullName>
    </submittedName>
</protein>
<evidence type="ECO:0000256" key="1">
    <source>
        <dbReference type="SAM" id="Phobius"/>
    </source>
</evidence>
<keyword evidence="1" id="KW-0472">Membrane</keyword>
<feature type="transmembrane region" description="Helical" evidence="1">
    <location>
        <begin position="70"/>
        <end position="88"/>
    </location>
</feature>
<evidence type="ECO:0000313" key="3">
    <source>
        <dbReference type="Proteomes" id="UP000724874"/>
    </source>
</evidence>
<gene>
    <name evidence="2" type="ORF">CPB84DRAFT_1761791</name>
</gene>
<keyword evidence="1" id="KW-0812">Transmembrane</keyword>
<sequence length="268" mass="30090">MYTYSTRLSQSSKHRTVIGSISLSYLFSAIQTSLQWYILKKSFIDNGGTQDTIVVTFMELPSWFDLVNDISFFVAGAIANGLLIWRCYQIWNGSFRAIMLPIFFVVCAIALYMAMIVITFVTQSYSSSTRGSHMLDILTGVLLFMDLAITLSTTVLISYRINSFAKRNPFPESRSRFKRIVEILVQSAAAYSIVIIVYAITTIIPIDTLESINAARSYISIFYFSTAGIAPTIMVIRVLSAADKREDILEVSHSNLHFDHTFATVNLA</sequence>
<reference evidence="2" key="1">
    <citation type="submission" date="2020-11" db="EMBL/GenBank/DDBJ databases">
        <authorList>
            <consortium name="DOE Joint Genome Institute"/>
            <person name="Ahrendt S."/>
            <person name="Riley R."/>
            <person name="Andreopoulos W."/>
            <person name="LaButti K."/>
            <person name="Pangilinan J."/>
            <person name="Ruiz-duenas F.J."/>
            <person name="Barrasa J.M."/>
            <person name="Sanchez-Garcia M."/>
            <person name="Camarero S."/>
            <person name="Miyauchi S."/>
            <person name="Serrano A."/>
            <person name="Linde D."/>
            <person name="Babiker R."/>
            <person name="Drula E."/>
            <person name="Ayuso-Fernandez I."/>
            <person name="Pacheco R."/>
            <person name="Padilla G."/>
            <person name="Ferreira P."/>
            <person name="Barriuso J."/>
            <person name="Kellner H."/>
            <person name="Castanera R."/>
            <person name="Alfaro M."/>
            <person name="Ramirez L."/>
            <person name="Pisabarro A.G."/>
            <person name="Kuo A."/>
            <person name="Tritt A."/>
            <person name="Lipzen A."/>
            <person name="He G."/>
            <person name="Yan M."/>
            <person name="Ng V."/>
            <person name="Cullen D."/>
            <person name="Martin F."/>
            <person name="Rosso M.-N."/>
            <person name="Henrissat B."/>
            <person name="Hibbett D."/>
            <person name="Martinez A.T."/>
            <person name="Grigoriev I.V."/>
        </authorList>
    </citation>
    <scope>NUCLEOTIDE SEQUENCE</scope>
    <source>
        <strain evidence="2">AH 44721</strain>
    </source>
</reference>
<comment type="caution">
    <text evidence="2">The sequence shown here is derived from an EMBL/GenBank/DDBJ whole genome shotgun (WGS) entry which is preliminary data.</text>
</comment>
<name>A0A9P5TSW5_GYMJU</name>
<feature type="transmembrane region" description="Helical" evidence="1">
    <location>
        <begin position="100"/>
        <end position="125"/>
    </location>
</feature>
<organism evidence="2 3">
    <name type="scientific">Gymnopilus junonius</name>
    <name type="common">Spectacular rustgill mushroom</name>
    <name type="synonym">Gymnopilus spectabilis subsp. junonius</name>
    <dbReference type="NCBI Taxonomy" id="109634"/>
    <lineage>
        <taxon>Eukaryota</taxon>
        <taxon>Fungi</taxon>
        <taxon>Dikarya</taxon>
        <taxon>Basidiomycota</taxon>
        <taxon>Agaricomycotina</taxon>
        <taxon>Agaricomycetes</taxon>
        <taxon>Agaricomycetidae</taxon>
        <taxon>Agaricales</taxon>
        <taxon>Agaricineae</taxon>
        <taxon>Hymenogastraceae</taxon>
        <taxon>Gymnopilus</taxon>
    </lineage>
</organism>
<proteinExistence type="predicted"/>
<keyword evidence="1" id="KW-1133">Transmembrane helix</keyword>
<keyword evidence="3" id="KW-1185">Reference proteome</keyword>
<dbReference type="EMBL" id="JADNYJ010000004">
    <property type="protein sequence ID" value="KAF8911427.1"/>
    <property type="molecule type" value="Genomic_DNA"/>
</dbReference>
<dbReference type="AlphaFoldDB" id="A0A9P5TSW5"/>